<evidence type="ECO:0000256" key="2">
    <source>
        <dbReference type="SAM" id="Phobius"/>
    </source>
</evidence>
<reference evidence="3" key="1">
    <citation type="submission" date="2020-02" db="EMBL/GenBank/DDBJ databases">
        <authorList>
            <person name="Meier V. D."/>
        </authorList>
    </citation>
    <scope>NUCLEOTIDE SEQUENCE</scope>
    <source>
        <strain evidence="3">AVDCRST_MAG64</strain>
    </source>
</reference>
<feature type="coiled-coil region" evidence="1">
    <location>
        <begin position="178"/>
        <end position="222"/>
    </location>
</feature>
<keyword evidence="2" id="KW-1133">Transmembrane helix</keyword>
<gene>
    <name evidence="3" type="ORF">AVDCRST_MAG64-1856</name>
</gene>
<evidence type="ECO:0000313" key="3">
    <source>
        <dbReference type="EMBL" id="CAA9403411.1"/>
    </source>
</evidence>
<name>A0A6J4P5K8_9BACT</name>
<evidence type="ECO:0000256" key="1">
    <source>
        <dbReference type="SAM" id="Coils"/>
    </source>
</evidence>
<keyword evidence="2" id="KW-0812">Transmembrane</keyword>
<accession>A0A6J4P5K8</accession>
<dbReference type="AlphaFoldDB" id="A0A6J4P5K8"/>
<keyword evidence="2" id="KW-0472">Membrane</keyword>
<sequence>MWRYLKEAFLVRPNVPGLGHFPANVLAVVCFAILGIAHPGFWLLGLGLEAGFLTLLATNRRFQRVVDGTDLLAANARGESERLRQVDRLAREARARHDRLAGRCDRAAALYREIEGEDLAVQANVDALERLRAVHLRLLLAQSYLTSPETHANESSLRQQAAALRRELEHAKLPPQLRESKSATLVILERRLANLEDRDRSLAEIESDLNRIEAQVDLAVENAALRGKPAAISANVGLVSQLLDDSLFGGHTVAGANGDVVYPTAAQGGERA</sequence>
<feature type="transmembrane region" description="Helical" evidence="2">
    <location>
        <begin position="25"/>
        <end position="56"/>
    </location>
</feature>
<organism evidence="3">
    <name type="scientific">uncultured Phycisphaerae bacterium</name>
    <dbReference type="NCBI Taxonomy" id="904963"/>
    <lineage>
        <taxon>Bacteria</taxon>
        <taxon>Pseudomonadati</taxon>
        <taxon>Planctomycetota</taxon>
        <taxon>Phycisphaerae</taxon>
        <taxon>environmental samples</taxon>
    </lineage>
</organism>
<keyword evidence="1" id="KW-0175">Coiled coil</keyword>
<protein>
    <submittedName>
        <fullName evidence="3">Uncharacterized protein</fullName>
    </submittedName>
</protein>
<dbReference type="EMBL" id="CADCUQ010000422">
    <property type="protein sequence ID" value="CAA9403411.1"/>
    <property type="molecule type" value="Genomic_DNA"/>
</dbReference>
<proteinExistence type="predicted"/>